<proteinExistence type="predicted"/>
<reference evidence="1 2" key="1">
    <citation type="submission" date="2021-06" db="EMBL/GenBank/DDBJ databases">
        <authorList>
            <person name="Palmer J.M."/>
        </authorList>
    </citation>
    <scope>NUCLEOTIDE SEQUENCE [LARGE SCALE GENOMIC DNA]</scope>
    <source>
        <strain evidence="2">if_2019</strain>
        <tissue evidence="1">Muscle</tissue>
    </source>
</reference>
<evidence type="ECO:0000313" key="1">
    <source>
        <dbReference type="EMBL" id="MEQ2248716.1"/>
    </source>
</evidence>
<comment type="caution">
    <text evidence="1">The sequence shown here is derived from an EMBL/GenBank/DDBJ whole genome shotgun (WGS) entry which is preliminary data.</text>
</comment>
<accession>A0ABV0UU75</accession>
<dbReference type="Proteomes" id="UP001482620">
    <property type="component" value="Unassembled WGS sequence"/>
</dbReference>
<dbReference type="EMBL" id="JAHRIQ010083454">
    <property type="protein sequence ID" value="MEQ2248716.1"/>
    <property type="molecule type" value="Genomic_DNA"/>
</dbReference>
<keyword evidence="2" id="KW-1185">Reference proteome</keyword>
<sequence length="101" mass="11867">MSSQGTLQNQFSQIIQIPSQVQTFNPTYQTMQSKWAVVDFPAIPHTEPAFSDNGKENSFLRGRHFQQNQTQCEWPGVPIKMLKTMYHFSFHFKIMYYMLAQ</sequence>
<organism evidence="1 2">
    <name type="scientific">Ilyodon furcidens</name>
    <name type="common">goldbreast splitfin</name>
    <dbReference type="NCBI Taxonomy" id="33524"/>
    <lineage>
        <taxon>Eukaryota</taxon>
        <taxon>Metazoa</taxon>
        <taxon>Chordata</taxon>
        <taxon>Craniata</taxon>
        <taxon>Vertebrata</taxon>
        <taxon>Euteleostomi</taxon>
        <taxon>Actinopterygii</taxon>
        <taxon>Neopterygii</taxon>
        <taxon>Teleostei</taxon>
        <taxon>Neoteleostei</taxon>
        <taxon>Acanthomorphata</taxon>
        <taxon>Ovalentaria</taxon>
        <taxon>Atherinomorphae</taxon>
        <taxon>Cyprinodontiformes</taxon>
        <taxon>Goodeidae</taxon>
        <taxon>Ilyodon</taxon>
    </lineage>
</organism>
<name>A0ABV0UU75_9TELE</name>
<gene>
    <name evidence="1" type="ORF">ILYODFUR_021801</name>
</gene>
<evidence type="ECO:0000313" key="2">
    <source>
        <dbReference type="Proteomes" id="UP001482620"/>
    </source>
</evidence>
<protein>
    <submittedName>
        <fullName evidence="1">Uncharacterized protein</fullName>
    </submittedName>
</protein>